<gene>
    <name evidence="2" type="ORF">FHK81_08785</name>
</gene>
<dbReference type="AlphaFoldDB" id="A0A558BAI4"/>
<comment type="caution">
    <text evidence="2">The sequence shown here is derived from an EMBL/GenBank/DDBJ whole genome shotgun (WGS) entry which is preliminary data.</text>
</comment>
<organism evidence="2 3">
    <name type="scientific">Marinobacter vinifirmus</name>
    <dbReference type="NCBI Taxonomy" id="355591"/>
    <lineage>
        <taxon>Bacteria</taxon>
        <taxon>Pseudomonadati</taxon>
        <taxon>Pseudomonadota</taxon>
        <taxon>Gammaproteobacteria</taxon>
        <taxon>Pseudomonadales</taxon>
        <taxon>Marinobacteraceae</taxon>
        <taxon>Marinobacter</taxon>
    </lineage>
</organism>
<evidence type="ECO:0000313" key="3">
    <source>
        <dbReference type="Proteomes" id="UP000319142"/>
    </source>
</evidence>
<sequence length="89" mass="9899">MAASLSTPARAGERTRPHCRRNRKDVLGLADAGETGHPTLLQAFQKLAQAGFSVNQTAPTHWIIRGRTPLPEFHCYSELELQQFTANRT</sequence>
<evidence type="ECO:0000313" key="2">
    <source>
        <dbReference type="EMBL" id="TVT33527.1"/>
    </source>
</evidence>
<proteinExistence type="predicted"/>
<evidence type="ECO:0000256" key="1">
    <source>
        <dbReference type="SAM" id="MobiDB-lite"/>
    </source>
</evidence>
<dbReference type="EMBL" id="VMRX01000021">
    <property type="protein sequence ID" value="TVT33527.1"/>
    <property type="molecule type" value="Genomic_DNA"/>
</dbReference>
<protein>
    <submittedName>
        <fullName evidence="2">Uncharacterized protein</fullName>
    </submittedName>
</protein>
<name>A0A558BAI4_9GAMM</name>
<dbReference type="Proteomes" id="UP000319142">
    <property type="component" value="Unassembled WGS sequence"/>
</dbReference>
<reference evidence="2 3" key="1">
    <citation type="submission" date="2019-07" db="EMBL/GenBank/DDBJ databases">
        <title>The pathways for chlorine oxyanion respiration interact through the shared metabolite chlorate.</title>
        <authorList>
            <person name="Barnum T.P."/>
            <person name="Cheng Y."/>
            <person name="Hill K.A."/>
            <person name="Lucas L.N."/>
            <person name="Carlson H.K."/>
            <person name="Coates J.D."/>
        </authorList>
    </citation>
    <scope>NUCLEOTIDE SEQUENCE [LARGE SCALE GENOMIC DNA]</scope>
    <source>
        <strain evidence="2">UCB</strain>
    </source>
</reference>
<accession>A0A558BAI4</accession>
<feature type="region of interest" description="Disordered" evidence="1">
    <location>
        <begin position="1"/>
        <end position="23"/>
    </location>
</feature>